<feature type="compositionally biased region" description="Basic and acidic residues" evidence="3">
    <location>
        <begin position="338"/>
        <end position="347"/>
    </location>
</feature>
<feature type="domain" description="Methyl-accepting transducer" evidence="4">
    <location>
        <begin position="64"/>
        <end position="270"/>
    </location>
</feature>
<evidence type="ECO:0000259" key="4">
    <source>
        <dbReference type="PROSITE" id="PS50111"/>
    </source>
</evidence>
<dbReference type="Proteomes" id="UP001596548">
    <property type="component" value="Unassembled WGS sequence"/>
</dbReference>
<gene>
    <name evidence="5" type="ORF">ACFQS1_10255</name>
</gene>
<feature type="region of interest" description="Disordered" evidence="3">
    <location>
        <begin position="326"/>
        <end position="347"/>
    </location>
</feature>
<keyword evidence="1 2" id="KW-0807">Transducer</keyword>
<comment type="caution">
    <text evidence="5">The sequence shown here is derived from an EMBL/GenBank/DDBJ whole genome shotgun (WGS) entry which is preliminary data.</text>
</comment>
<evidence type="ECO:0000256" key="3">
    <source>
        <dbReference type="SAM" id="MobiDB-lite"/>
    </source>
</evidence>
<evidence type="ECO:0000256" key="2">
    <source>
        <dbReference type="PROSITE-ProRule" id="PRU00284"/>
    </source>
</evidence>
<dbReference type="RefSeq" id="WP_378966177.1">
    <property type="nucleotide sequence ID" value="NZ_JBHTBJ010000005.1"/>
</dbReference>
<dbReference type="PANTHER" id="PTHR32089:SF112">
    <property type="entry name" value="LYSOZYME-LIKE PROTEIN-RELATED"/>
    <property type="match status" value="1"/>
</dbReference>
<evidence type="ECO:0000256" key="1">
    <source>
        <dbReference type="ARBA" id="ARBA00023224"/>
    </source>
</evidence>
<dbReference type="Gene3D" id="1.10.287.950">
    <property type="entry name" value="Methyl-accepting chemotaxis protein"/>
    <property type="match status" value="1"/>
</dbReference>
<dbReference type="SMART" id="SM00283">
    <property type="entry name" value="MA"/>
    <property type="match status" value="1"/>
</dbReference>
<proteinExistence type="predicted"/>
<reference evidence="6" key="1">
    <citation type="journal article" date="2019" name="Int. J. Syst. Evol. Microbiol.">
        <title>The Global Catalogue of Microorganisms (GCM) 10K type strain sequencing project: providing services to taxonomists for standard genome sequencing and annotation.</title>
        <authorList>
            <consortium name="The Broad Institute Genomics Platform"/>
            <consortium name="The Broad Institute Genome Sequencing Center for Infectious Disease"/>
            <person name="Wu L."/>
            <person name="Ma J."/>
        </authorList>
    </citation>
    <scope>NUCLEOTIDE SEQUENCE [LARGE SCALE GENOMIC DNA]</scope>
    <source>
        <strain evidence="6">XZYJT-10</strain>
    </source>
</reference>
<keyword evidence="6" id="KW-1185">Reference proteome</keyword>
<accession>A0ABW2HRF8</accession>
<dbReference type="SUPFAM" id="SSF58104">
    <property type="entry name" value="Methyl-accepting chemotaxis protein (MCP) signaling domain"/>
    <property type="match status" value="1"/>
</dbReference>
<dbReference type="EMBL" id="JBHTBJ010000005">
    <property type="protein sequence ID" value="MFC7274361.1"/>
    <property type="molecule type" value="Genomic_DNA"/>
</dbReference>
<evidence type="ECO:0000313" key="5">
    <source>
        <dbReference type="EMBL" id="MFC7274361.1"/>
    </source>
</evidence>
<dbReference type="PANTHER" id="PTHR32089">
    <property type="entry name" value="METHYL-ACCEPTING CHEMOTAXIS PROTEIN MCPB"/>
    <property type="match status" value="1"/>
</dbReference>
<organism evidence="5 6">
    <name type="scientific">Paractinoplanes rhizophilus</name>
    <dbReference type="NCBI Taxonomy" id="1416877"/>
    <lineage>
        <taxon>Bacteria</taxon>
        <taxon>Bacillati</taxon>
        <taxon>Actinomycetota</taxon>
        <taxon>Actinomycetes</taxon>
        <taxon>Micromonosporales</taxon>
        <taxon>Micromonosporaceae</taxon>
        <taxon>Paractinoplanes</taxon>
    </lineage>
</organism>
<protein>
    <submittedName>
        <fullName evidence="5">Methyl-accepting chemotaxis protein</fullName>
    </submittedName>
</protein>
<dbReference type="Pfam" id="PF00015">
    <property type="entry name" value="MCPsignal"/>
    <property type="match status" value="1"/>
</dbReference>
<dbReference type="PROSITE" id="PS50111">
    <property type="entry name" value="CHEMOTAXIS_TRANSDUC_2"/>
    <property type="match status" value="1"/>
</dbReference>
<sequence>MAELLWALGALAVGLGAGFAIGRRKPVAAPVEARPADNHLTSVTRLAGSLAPVWSAQIDSSRTQMESAIGQITERFAGIVENLDTVLSSSTGALDDGQGGTFDRSRARLGDVVGTLDDALATKRQTVAELHNLQTLNTELRQMSGEVSAIAAQTNLLALNASIEAARIGAAGAAFGVVADEVRQLAEHSLGTSERMAEKVGRAGTTITAILGHAEETAEREDRAVAGANAEVQAVLDDLQELVTGFRDSSSELERAAVGIRTEVSQSLTQLQFQDRVCQVLEHLRESVTRFADTVAEAGERARSDAPPIDPDEALRAISASYTMEEERRAHTSGSPADVRESEITFF</sequence>
<name>A0ABW2HRF8_9ACTN</name>
<evidence type="ECO:0000313" key="6">
    <source>
        <dbReference type="Proteomes" id="UP001596548"/>
    </source>
</evidence>
<dbReference type="InterPro" id="IPR004089">
    <property type="entry name" value="MCPsignal_dom"/>
</dbReference>